<gene>
    <name evidence="2" type="ORF">AVEN_198377_1</name>
</gene>
<sequence length="199" mass="22087">MDGTRSSMVHSDASHRWHTPPDGTFRYEPPVIHAVRLYIQMRATGGTLRPMVHSDASHRWHTPPDGTFKSEPPVVHSGLNVLKELGSAIIQRQSFMYSEEDVLNTNRHILSFNLTGIGSCHNSVRGDFQSLQGFKRSGGRYFILARGDQESQRRNKSSLERKVGPHGSPTLDPRGGTASTPVGEREPAQVFSDASRGDR</sequence>
<feature type="region of interest" description="Disordered" evidence="1">
    <location>
        <begin position="1"/>
        <end position="21"/>
    </location>
</feature>
<evidence type="ECO:0000313" key="3">
    <source>
        <dbReference type="Proteomes" id="UP000499080"/>
    </source>
</evidence>
<protein>
    <submittedName>
        <fullName evidence="2">Uncharacterized protein</fullName>
    </submittedName>
</protein>
<comment type="caution">
    <text evidence="2">The sequence shown here is derived from an EMBL/GenBank/DDBJ whole genome shotgun (WGS) entry which is preliminary data.</text>
</comment>
<name>A0A4Y2FKF7_ARAVE</name>
<accession>A0A4Y2FKF7</accession>
<evidence type="ECO:0000313" key="2">
    <source>
        <dbReference type="EMBL" id="GBM41623.1"/>
    </source>
</evidence>
<reference evidence="2 3" key="1">
    <citation type="journal article" date="2019" name="Sci. Rep.">
        <title>Orb-weaving spider Araneus ventricosus genome elucidates the spidroin gene catalogue.</title>
        <authorList>
            <person name="Kono N."/>
            <person name="Nakamura H."/>
            <person name="Ohtoshi R."/>
            <person name="Moran D.A.P."/>
            <person name="Shinohara A."/>
            <person name="Yoshida Y."/>
            <person name="Fujiwara M."/>
            <person name="Mori M."/>
            <person name="Tomita M."/>
            <person name="Arakawa K."/>
        </authorList>
    </citation>
    <scope>NUCLEOTIDE SEQUENCE [LARGE SCALE GENOMIC DNA]</scope>
</reference>
<organism evidence="2 3">
    <name type="scientific">Araneus ventricosus</name>
    <name type="common">Orbweaver spider</name>
    <name type="synonym">Epeira ventricosa</name>
    <dbReference type="NCBI Taxonomy" id="182803"/>
    <lineage>
        <taxon>Eukaryota</taxon>
        <taxon>Metazoa</taxon>
        <taxon>Ecdysozoa</taxon>
        <taxon>Arthropoda</taxon>
        <taxon>Chelicerata</taxon>
        <taxon>Arachnida</taxon>
        <taxon>Araneae</taxon>
        <taxon>Araneomorphae</taxon>
        <taxon>Entelegynae</taxon>
        <taxon>Araneoidea</taxon>
        <taxon>Araneidae</taxon>
        <taxon>Araneus</taxon>
    </lineage>
</organism>
<feature type="region of interest" description="Disordered" evidence="1">
    <location>
        <begin position="145"/>
        <end position="199"/>
    </location>
</feature>
<dbReference type="Proteomes" id="UP000499080">
    <property type="component" value="Unassembled WGS sequence"/>
</dbReference>
<proteinExistence type="predicted"/>
<keyword evidence="3" id="KW-1185">Reference proteome</keyword>
<evidence type="ECO:0000256" key="1">
    <source>
        <dbReference type="SAM" id="MobiDB-lite"/>
    </source>
</evidence>
<dbReference type="EMBL" id="BGPR01000969">
    <property type="protein sequence ID" value="GBM41623.1"/>
    <property type="molecule type" value="Genomic_DNA"/>
</dbReference>
<feature type="compositionally biased region" description="Basic and acidic residues" evidence="1">
    <location>
        <begin position="147"/>
        <end position="163"/>
    </location>
</feature>
<dbReference type="AlphaFoldDB" id="A0A4Y2FKF7"/>